<evidence type="ECO:0000256" key="7">
    <source>
        <dbReference type="RuleBase" id="RU364038"/>
    </source>
</evidence>
<dbReference type="Pfam" id="PF10411">
    <property type="entry name" value="DsbC_N"/>
    <property type="match status" value="1"/>
</dbReference>
<dbReference type="Proteomes" id="UP000000653">
    <property type="component" value="Chromosome"/>
</dbReference>
<dbReference type="CDD" id="cd03020">
    <property type="entry name" value="DsbA_DsbC_DsbG"/>
    <property type="match status" value="1"/>
</dbReference>
<feature type="signal peptide" evidence="7">
    <location>
        <begin position="1"/>
        <end position="21"/>
    </location>
</feature>
<dbReference type="KEGG" id="pau:PA14_16050"/>
<dbReference type="InterPro" id="IPR009094">
    <property type="entry name" value="DiS-bond_isomerase_DsbC/G_N_sf"/>
</dbReference>
<dbReference type="InterPro" id="IPR033954">
    <property type="entry name" value="DiS-bond_Isoase_DsbC/G"/>
</dbReference>
<evidence type="ECO:0000256" key="6">
    <source>
        <dbReference type="ARBA" id="ARBA00023284"/>
    </source>
</evidence>
<organism evidence="9 10">
    <name type="scientific">Pseudomonas aeruginosa (strain UCBPP-PA14)</name>
    <dbReference type="NCBI Taxonomy" id="208963"/>
    <lineage>
        <taxon>Bacteria</taxon>
        <taxon>Pseudomonadati</taxon>
        <taxon>Pseudomonadota</taxon>
        <taxon>Gammaproteobacteria</taxon>
        <taxon>Pseudomonadales</taxon>
        <taxon>Pseudomonadaceae</taxon>
        <taxon>Pseudomonas</taxon>
    </lineage>
</organism>
<feature type="chain" id="PRO_5022282211" description="Thiol:disulfide interchange protein" evidence="7">
    <location>
        <begin position="22"/>
        <end position="242"/>
    </location>
</feature>
<dbReference type="InterPro" id="IPR036249">
    <property type="entry name" value="Thioredoxin-like_sf"/>
</dbReference>
<dbReference type="SUPFAM" id="SSF52833">
    <property type="entry name" value="Thioredoxin-like"/>
    <property type="match status" value="1"/>
</dbReference>
<dbReference type="BioCyc" id="PAER208963:G1G74-1322-MONOMER"/>
<evidence type="ECO:0000256" key="5">
    <source>
        <dbReference type="ARBA" id="ARBA00023157"/>
    </source>
</evidence>
<accession>A0A0H2ZEZ9</accession>
<keyword evidence="4 7" id="KW-0574">Periplasm</keyword>
<dbReference type="PROSITE" id="PS00194">
    <property type="entry name" value="THIOREDOXIN_1"/>
    <property type="match status" value="1"/>
</dbReference>
<protein>
    <recommendedName>
        <fullName evidence="7">Thiol:disulfide interchange protein</fullName>
    </recommendedName>
</protein>
<keyword evidence="3 7" id="KW-0732">Signal</keyword>
<evidence type="ECO:0000256" key="3">
    <source>
        <dbReference type="ARBA" id="ARBA00022729"/>
    </source>
</evidence>
<gene>
    <name evidence="9" type="primary">dsbC</name>
    <name evidence="9" type="ordered locus">PA14_16050</name>
</gene>
<sequence>MRVTRFLAAAALGLMSTLALADNADQNIRKTLQALQPDLPIDSIASSPLQGLYQVQLKGGRVLYASADGQFVMQGYLYQVKDGKPVNLTEKAESQAIAKAINGVPASEMVVYPAKGQAKAHITVFTDTTCPYCQKLHAEVPDLTEQGIEVRYMAFPRQGPQSAGDKQLQAVWCAKEPTKAMDAMMNGKEIKSSECKNPVDKQFQMGQMVGVQGTPAIVLANGQLLPGYQPAKQLAKLALEAK</sequence>
<dbReference type="AlphaFoldDB" id="A0A0H2ZEZ9"/>
<comment type="function">
    <text evidence="7">Required for disulfide bond formation in some periplasmic proteins. Acts by transferring its disulfide bond to other proteins and is reduced in the process.</text>
</comment>
<dbReference type="GO" id="GO:0015036">
    <property type="term" value="F:disulfide oxidoreductase activity"/>
    <property type="evidence" value="ECO:0007669"/>
    <property type="project" value="UniProtKB-ARBA"/>
</dbReference>
<evidence type="ECO:0000259" key="8">
    <source>
        <dbReference type="PROSITE" id="PS51352"/>
    </source>
</evidence>
<comment type="similarity">
    <text evidence="2 7">Belongs to the thioredoxin family. DsbC subfamily.</text>
</comment>
<dbReference type="InterPro" id="IPR018950">
    <property type="entry name" value="DiS-bond_isomerase_DsbC/G_N"/>
</dbReference>
<dbReference type="NCBIfam" id="NF008129">
    <property type="entry name" value="PRK10877.1"/>
    <property type="match status" value="1"/>
</dbReference>
<evidence type="ECO:0000256" key="2">
    <source>
        <dbReference type="ARBA" id="ARBA00009813"/>
    </source>
</evidence>
<dbReference type="InterPro" id="IPR051470">
    <property type="entry name" value="Thiol:disulfide_interchange"/>
</dbReference>
<dbReference type="InterPro" id="IPR013766">
    <property type="entry name" value="Thioredoxin_domain"/>
</dbReference>
<comment type="subcellular location">
    <subcellularLocation>
        <location evidence="1 7">Periplasm</location>
    </subcellularLocation>
</comment>
<name>A0A0H2ZEZ9_PSEAB</name>
<dbReference type="Pfam" id="PF13098">
    <property type="entry name" value="Thioredoxin_2"/>
    <property type="match status" value="1"/>
</dbReference>
<dbReference type="PANTHER" id="PTHR35272">
    <property type="entry name" value="THIOL:DISULFIDE INTERCHANGE PROTEIN DSBC-RELATED"/>
    <property type="match status" value="1"/>
</dbReference>
<evidence type="ECO:0000256" key="1">
    <source>
        <dbReference type="ARBA" id="ARBA00004418"/>
    </source>
</evidence>
<dbReference type="SMR" id="A0A0H2ZEZ9"/>
<evidence type="ECO:0000313" key="9">
    <source>
        <dbReference type="EMBL" id="ABJ12971.1"/>
    </source>
</evidence>
<dbReference type="GO" id="GO:0042597">
    <property type="term" value="C:periplasmic space"/>
    <property type="evidence" value="ECO:0007669"/>
    <property type="project" value="UniProtKB-SubCell"/>
</dbReference>
<dbReference type="Gene3D" id="3.40.30.10">
    <property type="entry name" value="Glutaredoxin"/>
    <property type="match status" value="1"/>
</dbReference>
<dbReference type="EMBL" id="CP000438">
    <property type="protein sequence ID" value="ABJ12971.1"/>
    <property type="molecule type" value="Genomic_DNA"/>
</dbReference>
<keyword evidence="5" id="KW-1015">Disulfide bond</keyword>
<dbReference type="Gene3D" id="3.10.450.70">
    <property type="entry name" value="Disulphide bond isomerase, DsbC/G, N-terminal"/>
    <property type="match status" value="1"/>
</dbReference>
<dbReference type="PROSITE" id="PS51352">
    <property type="entry name" value="THIOREDOXIN_2"/>
    <property type="match status" value="1"/>
</dbReference>
<feature type="domain" description="Thioredoxin" evidence="8">
    <location>
        <begin position="86"/>
        <end position="242"/>
    </location>
</feature>
<dbReference type="HOGENOM" id="CLU_083593_0_0_6"/>
<evidence type="ECO:0000313" key="10">
    <source>
        <dbReference type="Proteomes" id="UP000000653"/>
    </source>
</evidence>
<dbReference type="PANTHER" id="PTHR35272:SF3">
    <property type="entry name" value="THIOL:DISULFIDE INTERCHANGE PROTEIN DSBC"/>
    <property type="match status" value="1"/>
</dbReference>
<dbReference type="SUPFAM" id="SSF54423">
    <property type="entry name" value="DsbC/DsbG N-terminal domain-like"/>
    <property type="match status" value="1"/>
</dbReference>
<keyword evidence="6 7" id="KW-0676">Redox-active center</keyword>
<evidence type="ECO:0000256" key="4">
    <source>
        <dbReference type="ARBA" id="ARBA00022764"/>
    </source>
</evidence>
<dbReference type="RefSeq" id="WP_003092626.1">
    <property type="nucleotide sequence ID" value="NC_008463.1"/>
</dbReference>
<reference evidence="9 10" key="1">
    <citation type="journal article" date="2006" name="Genome Biol.">
        <title>Genomic analysis reveals that Pseudomonas aeruginosa virulence is combinatorial.</title>
        <authorList>
            <person name="Lee D.G."/>
            <person name="Urbach J.M."/>
            <person name="Wu G."/>
            <person name="Liberati N.T."/>
            <person name="Feinbaum R.L."/>
            <person name="Miyata S."/>
            <person name="Diggins L.T."/>
            <person name="He J."/>
            <person name="Saucier M."/>
            <person name="Deziel E."/>
            <person name="Friedman L."/>
            <person name="Li L."/>
            <person name="Grills G."/>
            <person name="Montgomery K."/>
            <person name="Kucherlapati R."/>
            <person name="Rahme L.G."/>
            <person name="Ausubel F.M."/>
        </authorList>
    </citation>
    <scope>NUCLEOTIDE SEQUENCE [LARGE SCALE GENOMIC DNA]</scope>
    <source>
        <strain evidence="9 10">UCBPP-PA14</strain>
    </source>
</reference>
<dbReference type="InterPro" id="IPR012336">
    <property type="entry name" value="Thioredoxin-like_fold"/>
</dbReference>
<dbReference type="InterPro" id="IPR017937">
    <property type="entry name" value="Thioredoxin_CS"/>
</dbReference>
<proteinExistence type="inferred from homology"/>